<evidence type="ECO:0000256" key="1">
    <source>
        <dbReference type="ARBA" id="ARBA00001974"/>
    </source>
</evidence>
<sequence length="547" mass="61309">MWFVGVSIICLTVGERRCSPGEPCFPSEEVFANFESGLVGSLLYPNDTGYDSMIIMYNRWRVKKPFAVVVAATTSDVQKSLIFAKKYNLHFHVKNSGHDFNGRSIHSKSLQINLSNMTKSAVLLNSSRAEDGEIMVESGKRWVDVYEEVNGYDRVVVGGSSHNVSMGGYTLGGGHSPMCRMLGMAVDNLLEVEMVSANGSIVRATANYTSITNSDGSIQNTTDTDIFWALSGGGGGTFGIVTKFYFRLHRPPSKFVRMYLRYPILLPDGTNVGKPVMMNWFQKLPSLPREWGGHFLAFHGLNNVNTTSYVLLFMNHFGPNVTESFRHIYHITDYYEAARFVQYEVYDTFWEYEKTVTDQQSINGYVYNSLLQNGSFTEPLVDFIIETVLGGANPNIMSSFTGTLTGEDTTSVHPGFRHSIMALTGGIGWDTPYNITEAIQYGARLSDKLQEYGDGMYPNEAGAGVKNWQQAFWGANYDRLLEIKQKWDPQHYFICRECVGSEYYNVTNANQQTTILNYSSAASKIELLKTKNIILLLLTVLTKIEIC</sequence>
<evidence type="ECO:0000256" key="6">
    <source>
        <dbReference type="SAM" id="SignalP"/>
    </source>
</evidence>
<keyword evidence="5" id="KW-0560">Oxidoreductase</keyword>
<feature type="chain" id="PRO_5041738561" description="FAD-binding PCMH-type domain-containing protein" evidence="6">
    <location>
        <begin position="19"/>
        <end position="547"/>
    </location>
</feature>
<organism evidence="8 9">
    <name type="scientific">Pinctada imbricata</name>
    <name type="common">Atlantic pearl-oyster</name>
    <name type="synonym">Pinctada martensii</name>
    <dbReference type="NCBI Taxonomy" id="66713"/>
    <lineage>
        <taxon>Eukaryota</taxon>
        <taxon>Metazoa</taxon>
        <taxon>Spiralia</taxon>
        <taxon>Lophotrochozoa</taxon>
        <taxon>Mollusca</taxon>
        <taxon>Bivalvia</taxon>
        <taxon>Autobranchia</taxon>
        <taxon>Pteriomorphia</taxon>
        <taxon>Pterioida</taxon>
        <taxon>Pterioidea</taxon>
        <taxon>Pteriidae</taxon>
        <taxon>Pinctada</taxon>
    </lineage>
</organism>
<dbReference type="PANTHER" id="PTHR42973">
    <property type="entry name" value="BINDING OXIDOREDUCTASE, PUTATIVE (AFU_ORTHOLOGUE AFUA_1G17690)-RELATED"/>
    <property type="match status" value="1"/>
</dbReference>
<dbReference type="AlphaFoldDB" id="A0AA88XQ38"/>
<name>A0AA88XQ38_PINIB</name>
<dbReference type="InterPro" id="IPR050416">
    <property type="entry name" value="FAD-linked_Oxidoreductase"/>
</dbReference>
<keyword evidence="6" id="KW-0732">Signal</keyword>
<dbReference type="PROSITE" id="PS51387">
    <property type="entry name" value="FAD_PCMH"/>
    <property type="match status" value="1"/>
</dbReference>
<dbReference type="InterPro" id="IPR036318">
    <property type="entry name" value="FAD-bd_PCMH-like_sf"/>
</dbReference>
<keyword evidence="4" id="KW-0274">FAD</keyword>
<dbReference type="InterPro" id="IPR016166">
    <property type="entry name" value="FAD-bd_PCMH"/>
</dbReference>
<dbReference type="EMBL" id="VSWD01000010">
    <property type="protein sequence ID" value="KAK3089588.1"/>
    <property type="molecule type" value="Genomic_DNA"/>
</dbReference>
<keyword evidence="3" id="KW-0285">Flavoprotein</keyword>
<dbReference type="Gene3D" id="3.30.465.10">
    <property type="match status" value="2"/>
</dbReference>
<accession>A0AA88XQ38</accession>
<comment type="caution">
    <text evidence="8">The sequence shown here is derived from an EMBL/GenBank/DDBJ whole genome shotgun (WGS) entry which is preliminary data.</text>
</comment>
<dbReference type="Proteomes" id="UP001186944">
    <property type="component" value="Unassembled WGS sequence"/>
</dbReference>
<feature type="signal peptide" evidence="6">
    <location>
        <begin position="1"/>
        <end position="18"/>
    </location>
</feature>
<comment type="similarity">
    <text evidence="2">Belongs to the oxygen-dependent FAD-linked oxidoreductase family.</text>
</comment>
<feature type="domain" description="FAD-binding PCMH-type" evidence="7">
    <location>
        <begin position="61"/>
        <end position="251"/>
    </location>
</feature>
<dbReference type="PANTHER" id="PTHR42973:SF39">
    <property type="entry name" value="FAD-BINDING PCMH-TYPE DOMAIN-CONTAINING PROTEIN"/>
    <property type="match status" value="1"/>
</dbReference>
<evidence type="ECO:0000259" key="7">
    <source>
        <dbReference type="PROSITE" id="PS51387"/>
    </source>
</evidence>
<dbReference type="SUPFAM" id="SSF56176">
    <property type="entry name" value="FAD-binding/transporter-associated domain-like"/>
    <property type="match status" value="1"/>
</dbReference>
<comment type="cofactor">
    <cofactor evidence="1">
        <name>FAD</name>
        <dbReference type="ChEBI" id="CHEBI:57692"/>
    </cofactor>
</comment>
<keyword evidence="9" id="KW-1185">Reference proteome</keyword>
<dbReference type="InterPro" id="IPR006094">
    <property type="entry name" value="Oxid_FAD_bind_N"/>
</dbReference>
<evidence type="ECO:0000313" key="9">
    <source>
        <dbReference type="Proteomes" id="UP001186944"/>
    </source>
</evidence>
<evidence type="ECO:0000256" key="2">
    <source>
        <dbReference type="ARBA" id="ARBA00005466"/>
    </source>
</evidence>
<dbReference type="InterPro" id="IPR012951">
    <property type="entry name" value="BBE"/>
</dbReference>
<dbReference type="Pfam" id="PF01565">
    <property type="entry name" value="FAD_binding_4"/>
    <property type="match status" value="1"/>
</dbReference>
<dbReference type="GO" id="GO:0071949">
    <property type="term" value="F:FAD binding"/>
    <property type="evidence" value="ECO:0007669"/>
    <property type="project" value="InterPro"/>
</dbReference>
<dbReference type="InterPro" id="IPR016169">
    <property type="entry name" value="FAD-bd_PCMH_sub2"/>
</dbReference>
<evidence type="ECO:0000256" key="5">
    <source>
        <dbReference type="ARBA" id="ARBA00023002"/>
    </source>
</evidence>
<dbReference type="Pfam" id="PF08031">
    <property type="entry name" value="BBE"/>
    <property type="match status" value="1"/>
</dbReference>
<reference evidence="8" key="1">
    <citation type="submission" date="2019-08" db="EMBL/GenBank/DDBJ databases">
        <title>The improved chromosome-level genome for the pearl oyster Pinctada fucata martensii using PacBio sequencing and Hi-C.</title>
        <authorList>
            <person name="Zheng Z."/>
        </authorList>
    </citation>
    <scope>NUCLEOTIDE SEQUENCE</scope>
    <source>
        <strain evidence="8">ZZ-2019</strain>
        <tissue evidence="8">Adductor muscle</tissue>
    </source>
</reference>
<dbReference type="GO" id="GO:0016491">
    <property type="term" value="F:oxidoreductase activity"/>
    <property type="evidence" value="ECO:0007669"/>
    <property type="project" value="UniProtKB-KW"/>
</dbReference>
<protein>
    <recommendedName>
        <fullName evidence="7">FAD-binding PCMH-type domain-containing protein</fullName>
    </recommendedName>
</protein>
<evidence type="ECO:0000256" key="4">
    <source>
        <dbReference type="ARBA" id="ARBA00022827"/>
    </source>
</evidence>
<evidence type="ECO:0000256" key="3">
    <source>
        <dbReference type="ARBA" id="ARBA00022630"/>
    </source>
</evidence>
<proteinExistence type="inferred from homology"/>
<gene>
    <name evidence="8" type="ORF">FSP39_004854</name>
</gene>
<evidence type="ECO:0000313" key="8">
    <source>
        <dbReference type="EMBL" id="KAK3089588.1"/>
    </source>
</evidence>